<dbReference type="EMBL" id="JAYMYS010000005">
    <property type="protein sequence ID" value="KAK7391658.1"/>
    <property type="molecule type" value="Genomic_DNA"/>
</dbReference>
<dbReference type="Proteomes" id="UP001386955">
    <property type="component" value="Unassembled WGS sequence"/>
</dbReference>
<reference evidence="2 3" key="1">
    <citation type="submission" date="2024-01" db="EMBL/GenBank/DDBJ databases">
        <title>The genomes of 5 underutilized Papilionoideae crops provide insights into root nodulation and disease resistanc.</title>
        <authorList>
            <person name="Jiang F."/>
        </authorList>
    </citation>
    <scope>NUCLEOTIDE SEQUENCE [LARGE SCALE GENOMIC DNA]</scope>
    <source>
        <strain evidence="2">DUOXIRENSHENG_FW03</strain>
        <tissue evidence="2">Leaves</tissue>
    </source>
</reference>
<keyword evidence="1" id="KW-0472">Membrane</keyword>
<sequence length="88" mass="10048">MKVRIFYITSEKTNIPRGMNVCHPEWKQKLALYLGLGFLCGINRKVSCKHMKAFCIGIMACAIEFSAFLHGCGKMPMFGLFTSLRKRK</sequence>
<keyword evidence="3" id="KW-1185">Reference proteome</keyword>
<keyword evidence="1" id="KW-1133">Transmembrane helix</keyword>
<keyword evidence="1" id="KW-0812">Transmembrane</keyword>
<evidence type="ECO:0000256" key="1">
    <source>
        <dbReference type="SAM" id="Phobius"/>
    </source>
</evidence>
<proteinExistence type="predicted"/>
<evidence type="ECO:0000313" key="2">
    <source>
        <dbReference type="EMBL" id="KAK7391658.1"/>
    </source>
</evidence>
<accession>A0AAN9XH69</accession>
<dbReference type="AlphaFoldDB" id="A0AAN9XH69"/>
<gene>
    <name evidence="2" type="ORF">VNO78_20075</name>
</gene>
<evidence type="ECO:0000313" key="3">
    <source>
        <dbReference type="Proteomes" id="UP001386955"/>
    </source>
</evidence>
<protein>
    <submittedName>
        <fullName evidence="2">Uncharacterized protein</fullName>
    </submittedName>
</protein>
<comment type="caution">
    <text evidence="2">The sequence shown here is derived from an EMBL/GenBank/DDBJ whole genome shotgun (WGS) entry which is preliminary data.</text>
</comment>
<name>A0AAN9XH69_PSOTE</name>
<feature type="transmembrane region" description="Helical" evidence="1">
    <location>
        <begin position="53"/>
        <end position="71"/>
    </location>
</feature>
<organism evidence="2 3">
    <name type="scientific">Psophocarpus tetragonolobus</name>
    <name type="common">Winged bean</name>
    <name type="synonym">Dolichos tetragonolobus</name>
    <dbReference type="NCBI Taxonomy" id="3891"/>
    <lineage>
        <taxon>Eukaryota</taxon>
        <taxon>Viridiplantae</taxon>
        <taxon>Streptophyta</taxon>
        <taxon>Embryophyta</taxon>
        <taxon>Tracheophyta</taxon>
        <taxon>Spermatophyta</taxon>
        <taxon>Magnoliopsida</taxon>
        <taxon>eudicotyledons</taxon>
        <taxon>Gunneridae</taxon>
        <taxon>Pentapetalae</taxon>
        <taxon>rosids</taxon>
        <taxon>fabids</taxon>
        <taxon>Fabales</taxon>
        <taxon>Fabaceae</taxon>
        <taxon>Papilionoideae</taxon>
        <taxon>50 kb inversion clade</taxon>
        <taxon>NPAAA clade</taxon>
        <taxon>indigoferoid/millettioid clade</taxon>
        <taxon>Phaseoleae</taxon>
        <taxon>Psophocarpus</taxon>
    </lineage>
</organism>